<feature type="chain" id="PRO_5002729336" evidence="2">
    <location>
        <begin position="17"/>
        <end position="114"/>
    </location>
</feature>
<dbReference type="HOGENOM" id="CLU_2123266_0_0_1"/>
<dbReference type="eggNOG" id="KOG3017">
    <property type="taxonomic scope" value="Eukaryota"/>
</dbReference>
<dbReference type="AlphaFoldDB" id="A8WPS9"/>
<keyword evidence="2" id="KW-0732">Signal</keyword>
<dbReference type="RefSeq" id="XP_002635960.1">
    <property type="nucleotide sequence ID" value="XM_002635914.1"/>
</dbReference>
<reference evidence="3 4" key="1">
    <citation type="journal article" date="2003" name="PLoS Biol.">
        <title>The genome sequence of Caenorhabditis briggsae: a platform for comparative genomics.</title>
        <authorList>
            <person name="Stein L.D."/>
            <person name="Bao Z."/>
            <person name="Blasiar D."/>
            <person name="Blumenthal T."/>
            <person name="Brent M.R."/>
            <person name="Chen N."/>
            <person name="Chinwalla A."/>
            <person name="Clarke L."/>
            <person name="Clee C."/>
            <person name="Coghlan A."/>
            <person name="Coulson A."/>
            <person name="D'Eustachio P."/>
            <person name="Fitch D.H."/>
            <person name="Fulton L.A."/>
            <person name="Fulton R.E."/>
            <person name="Griffiths-Jones S."/>
            <person name="Harris T.W."/>
            <person name="Hillier L.W."/>
            <person name="Kamath R."/>
            <person name="Kuwabara P.E."/>
            <person name="Mardis E.R."/>
            <person name="Marra M.A."/>
            <person name="Miner T.L."/>
            <person name="Minx P."/>
            <person name="Mullikin J.C."/>
            <person name="Plumb R.W."/>
            <person name="Rogers J."/>
            <person name="Schein J.E."/>
            <person name="Sohrmann M."/>
            <person name="Spieth J."/>
            <person name="Stajich J.E."/>
            <person name="Wei C."/>
            <person name="Willey D."/>
            <person name="Wilson R.K."/>
            <person name="Durbin R."/>
            <person name="Waterston R.H."/>
        </authorList>
    </citation>
    <scope>NUCLEOTIDE SEQUENCE [LARGE SCALE GENOMIC DNA]</scope>
    <source>
        <strain evidence="3 4">AF16</strain>
    </source>
</reference>
<evidence type="ECO:0000256" key="1">
    <source>
        <dbReference type="SAM" id="MobiDB-lite"/>
    </source>
</evidence>
<dbReference type="KEGG" id="cbr:CBG_01190"/>
<feature type="signal peptide" evidence="2">
    <location>
        <begin position="1"/>
        <end position="16"/>
    </location>
</feature>
<evidence type="ECO:0000313" key="3">
    <source>
        <dbReference type="EMBL" id="CAP22486.1"/>
    </source>
</evidence>
<dbReference type="InParanoid" id="A8WPS9"/>
<reference evidence="3 4" key="2">
    <citation type="journal article" date="2011" name="PLoS Genet.">
        <title>Caenorhabditis briggsae recombinant inbred line genotypes reveal inter-strain incompatibility and the evolution of recombination.</title>
        <authorList>
            <person name="Ross J.A."/>
            <person name="Koboldt D.C."/>
            <person name="Staisch J.E."/>
            <person name="Chamberlin H.M."/>
            <person name="Gupta B.P."/>
            <person name="Miller R.D."/>
            <person name="Baird S.E."/>
            <person name="Haag E.S."/>
        </authorList>
    </citation>
    <scope>NUCLEOTIDE SEQUENCE [LARGE SCALE GENOMIC DNA]</scope>
    <source>
        <strain evidence="3 4">AF16</strain>
    </source>
</reference>
<dbReference type="GeneID" id="8577954"/>
<keyword evidence="4" id="KW-1185">Reference proteome</keyword>
<feature type="region of interest" description="Disordered" evidence="1">
    <location>
        <begin position="53"/>
        <end position="73"/>
    </location>
</feature>
<accession>A8WPS9</accession>
<evidence type="ECO:0000313" key="4">
    <source>
        <dbReference type="Proteomes" id="UP000008549"/>
    </source>
</evidence>
<sequence>MKFALCILVILGCASGQFGPVGIKHILRAHNDLRSDIAMGIYDGYGAFKKPKPPATNMRKMGPRSSQVWEEEGNVKGSEIYKTGETCSACSAGSTCDTATGLKHQNKGRSTGVF</sequence>
<dbReference type="EMBL" id="HE601256">
    <property type="protein sequence ID" value="CAP22486.1"/>
    <property type="molecule type" value="Genomic_DNA"/>
</dbReference>
<dbReference type="SUPFAM" id="SSF55797">
    <property type="entry name" value="PR-1-like"/>
    <property type="match status" value="1"/>
</dbReference>
<dbReference type="InterPro" id="IPR035940">
    <property type="entry name" value="CAP_sf"/>
</dbReference>
<dbReference type="Proteomes" id="UP000008549">
    <property type="component" value="Unassembled WGS sequence"/>
</dbReference>
<organism evidence="3 4">
    <name type="scientific">Caenorhabditis briggsae</name>
    <dbReference type="NCBI Taxonomy" id="6238"/>
    <lineage>
        <taxon>Eukaryota</taxon>
        <taxon>Metazoa</taxon>
        <taxon>Ecdysozoa</taxon>
        <taxon>Nematoda</taxon>
        <taxon>Chromadorea</taxon>
        <taxon>Rhabditida</taxon>
        <taxon>Rhabditina</taxon>
        <taxon>Rhabditomorpha</taxon>
        <taxon>Rhabditoidea</taxon>
        <taxon>Rhabditidae</taxon>
        <taxon>Peloderinae</taxon>
        <taxon>Caenorhabditis</taxon>
    </lineage>
</organism>
<dbReference type="CTD" id="8577954"/>
<protein>
    <submittedName>
        <fullName evidence="3">Protein CBG01190</fullName>
    </submittedName>
</protein>
<gene>
    <name evidence="3" type="ORF">CBG01190</name>
    <name evidence="3" type="ORF">CBG_01190</name>
</gene>
<name>A8WPS9_CAEBR</name>
<dbReference type="Gene3D" id="3.40.33.10">
    <property type="entry name" value="CAP"/>
    <property type="match status" value="1"/>
</dbReference>
<evidence type="ECO:0000256" key="2">
    <source>
        <dbReference type="SAM" id="SignalP"/>
    </source>
</evidence>
<proteinExistence type="predicted"/>